<name>A0ABU7RF10_9BACT</name>
<dbReference type="PANTHER" id="PTHR30189">
    <property type="entry name" value="LPS-ASSEMBLY PROTEIN"/>
    <property type="match status" value="1"/>
</dbReference>
<sequence>MRKFKRIYHAVLLLTVILLITVSNQIGAIDNVASRNKVLYGVWAYDTTAPRRDTIPTNNDTIPSPDSLLTDTIPPTDSSIVAGNSRIDTFTLKISKDTLSAPVTYQAEDSVVGMVQAKTIELYGKAKVDYERSSLEAPYMRLNQSNSIVMAKASRDSLGEIAEYVKMKDGESDYQSDSLQYNFKTQKGIIRGTITQQGEMFLHSEIAKKVDSNTVYALGNFFTTCNLDHPHFGFRAKRAKIVNKKLAVTGAVRPEFDSVPVPIYLPFGFYPLYQGRHSGALAPSFETNDQEGVGLSGMGYYYVINDYWDVRVYGDIYSYGTWRAFINPTYRKLYKYQGQMTFSIQSTQRNVKGDPDYYKSRTYSLNWNHSSDSRARPGVSFSASVNASSTGYNRNLSNIPLAPYNNVLNSSITYSKQWQDKPFSLSLGFNHSQNNSTRLMTLNLPTANFTVSTLYPFQKKDGVGTRKWYEQLGIGYTGSFRNDFNFYDSVSYSKSNERIGGRRIYEFLWDTARWSANHSIPITLSLPPILGGAIMISPSVSYSQEWVDRITTLSWGPKTFYVGDSSYVKDTLIADYQRAFKIKHQTSFGISFNTALYGTYQFKSPNVIALRHVIRPTLGLSYTPDLTRNFWKPVQIDSAGTIAVYNQLEGLYSRPMSQFTSRRSGGINFGLDNNLELKVRNKKKKSTSQNASSETGEDTDDDASSDSSQNDDTRKIKLIDGFGFSGSYNFLADSLKLSPISMYFRTNLFDKINLNASATLVPYKLNEYGNAINEYAWAGKGFKIGTITNASISMSTSFQSKPKDPAKAKAREEEINKRLNDPMLQADQMRLLEFMQQNPAEFVDFNTDWSFSLSFSLSYSRQRRSPGYQQSGAKPVNSSINFNGGFNLTPKWNLSMTGYYDFTTNQVQTLSMAISRDLHCWQMSINVTPIGLYRFFNITISPKAGILQDLKINRTRSFTSY</sequence>
<protein>
    <submittedName>
        <fullName evidence="3">LPS assembly protein LptD</fullName>
    </submittedName>
</protein>
<evidence type="ECO:0000313" key="3">
    <source>
        <dbReference type="EMBL" id="MEE6186558.1"/>
    </source>
</evidence>
<evidence type="ECO:0000259" key="2">
    <source>
        <dbReference type="Pfam" id="PF19838"/>
    </source>
</evidence>
<dbReference type="InterPro" id="IPR045659">
    <property type="entry name" value="LptD_2"/>
</dbReference>
<evidence type="ECO:0000256" key="1">
    <source>
        <dbReference type="SAM" id="MobiDB-lite"/>
    </source>
</evidence>
<dbReference type="InterPro" id="IPR050218">
    <property type="entry name" value="LptD"/>
</dbReference>
<dbReference type="EMBL" id="JAZGLY010000002">
    <property type="protein sequence ID" value="MEE6186558.1"/>
    <property type="molecule type" value="Genomic_DNA"/>
</dbReference>
<gene>
    <name evidence="3" type="ORF">V2H41_04650</name>
</gene>
<feature type="domain" description="LPS-assembly protein LptD central" evidence="2">
    <location>
        <begin position="248"/>
        <end position="763"/>
    </location>
</feature>
<dbReference type="Pfam" id="PF19838">
    <property type="entry name" value="LptD_2"/>
    <property type="match status" value="1"/>
</dbReference>
<accession>A0ABU7RF10</accession>
<dbReference type="PANTHER" id="PTHR30189:SF1">
    <property type="entry name" value="LPS-ASSEMBLY PROTEIN LPTD"/>
    <property type="match status" value="1"/>
</dbReference>
<keyword evidence="4" id="KW-1185">Reference proteome</keyword>
<reference evidence="3 4" key="1">
    <citation type="submission" date="2024-01" db="EMBL/GenBank/DDBJ databases">
        <title>Niabella digestum sp. nov., isolated from waste digestion system.</title>
        <authorList>
            <person name="Zhang L."/>
        </authorList>
    </citation>
    <scope>NUCLEOTIDE SEQUENCE [LARGE SCALE GENOMIC DNA]</scope>
    <source>
        <strain evidence="3 4">A18</strain>
    </source>
</reference>
<feature type="region of interest" description="Disordered" evidence="1">
    <location>
        <begin position="680"/>
        <end position="711"/>
    </location>
</feature>
<evidence type="ECO:0000313" key="4">
    <source>
        <dbReference type="Proteomes" id="UP001357452"/>
    </source>
</evidence>
<organism evidence="3 4">
    <name type="scientific">Niabella digestorum</name>
    <dbReference type="NCBI Taxonomy" id="3117701"/>
    <lineage>
        <taxon>Bacteria</taxon>
        <taxon>Pseudomonadati</taxon>
        <taxon>Bacteroidota</taxon>
        <taxon>Chitinophagia</taxon>
        <taxon>Chitinophagales</taxon>
        <taxon>Chitinophagaceae</taxon>
        <taxon>Niabella</taxon>
    </lineage>
</organism>
<dbReference type="RefSeq" id="WP_330973965.1">
    <property type="nucleotide sequence ID" value="NZ_JAZGLY010000002.1"/>
</dbReference>
<feature type="compositionally biased region" description="Acidic residues" evidence="1">
    <location>
        <begin position="695"/>
        <end position="704"/>
    </location>
</feature>
<comment type="caution">
    <text evidence="3">The sequence shown here is derived from an EMBL/GenBank/DDBJ whole genome shotgun (WGS) entry which is preliminary data.</text>
</comment>
<dbReference type="Proteomes" id="UP001357452">
    <property type="component" value="Unassembled WGS sequence"/>
</dbReference>
<proteinExistence type="predicted"/>